<dbReference type="RefSeq" id="WP_259090748.1">
    <property type="nucleotide sequence ID" value="NZ_BAAAZC010000004.1"/>
</dbReference>
<keyword evidence="3" id="KW-1185">Reference proteome</keyword>
<gene>
    <name evidence="2" type="ORF">GCM10022210_04500</name>
</gene>
<name>A0ABP7P5G6_9SPHI</name>
<organism evidence="2 3">
    <name type="scientific">Mucilaginibacter dorajii</name>
    <dbReference type="NCBI Taxonomy" id="692994"/>
    <lineage>
        <taxon>Bacteria</taxon>
        <taxon>Pseudomonadati</taxon>
        <taxon>Bacteroidota</taxon>
        <taxon>Sphingobacteriia</taxon>
        <taxon>Sphingobacteriales</taxon>
        <taxon>Sphingobacteriaceae</taxon>
        <taxon>Mucilaginibacter</taxon>
    </lineage>
</organism>
<keyword evidence="1" id="KW-1133">Transmembrane helix</keyword>
<evidence type="ECO:0000313" key="2">
    <source>
        <dbReference type="EMBL" id="GAA3959938.1"/>
    </source>
</evidence>
<feature type="transmembrane region" description="Helical" evidence="1">
    <location>
        <begin position="112"/>
        <end position="132"/>
    </location>
</feature>
<evidence type="ECO:0000256" key="1">
    <source>
        <dbReference type="SAM" id="Phobius"/>
    </source>
</evidence>
<keyword evidence="1" id="KW-0812">Transmembrane</keyword>
<dbReference type="EMBL" id="BAAAZC010000004">
    <property type="protein sequence ID" value="GAA3959938.1"/>
    <property type="molecule type" value="Genomic_DNA"/>
</dbReference>
<evidence type="ECO:0000313" key="3">
    <source>
        <dbReference type="Proteomes" id="UP001500742"/>
    </source>
</evidence>
<sequence>MENSANKEEAKDSKSFKDSAYDKLKDIFLDNLIDDRAIKKTKSDKRLELIQALAIAGSDPAIYDSLSGNELDRNLKKQFGITFLVFTAVFTIASYSIIVLNAKYDWCISEKAIAALIIEIPIQFIGILYIVARNLFPNEKSSIGGLKEKKTN</sequence>
<proteinExistence type="predicted"/>
<comment type="caution">
    <text evidence="2">The sequence shown here is derived from an EMBL/GenBank/DDBJ whole genome shotgun (WGS) entry which is preliminary data.</text>
</comment>
<dbReference type="Proteomes" id="UP001500742">
    <property type="component" value="Unassembled WGS sequence"/>
</dbReference>
<reference evidence="3" key="1">
    <citation type="journal article" date="2019" name="Int. J. Syst. Evol. Microbiol.">
        <title>The Global Catalogue of Microorganisms (GCM) 10K type strain sequencing project: providing services to taxonomists for standard genome sequencing and annotation.</title>
        <authorList>
            <consortium name="The Broad Institute Genomics Platform"/>
            <consortium name="The Broad Institute Genome Sequencing Center for Infectious Disease"/>
            <person name="Wu L."/>
            <person name="Ma J."/>
        </authorList>
    </citation>
    <scope>NUCLEOTIDE SEQUENCE [LARGE SCALE GENOMIC DNA]</scope>
    <source>
        <strain evidence="3">JCM 16601</strain>
    </source>
</reference>
<keyword evidence="1" id="KW-0472">Membrane</keyword>
<protein>
    <submittedName>
        <fullName evidence="2">Uncharacterized protein</fullName>
    </submittedName>
</protein>
<feature type="transmembrane region" description="Helical" evidence="1">
    <location>
        <begin position="79"/>
        <end position="100"/>
    </location>
</feature>
<accession>A0ABP7P5G6</accession>